<feature type="region of interest" description="N-terminal hotdog fold" evidence="9">
    <location>
        <begin position="885"/>
        <end position="1011"/>
    </location>
</feature>
<comment type="pathway">
    <text evidence="1">Antibiotic biosynthesis.</text>
</comment>
<reference evidence="14" key="1">
    <citation type="journal article" date="2019" name="Int. J. Syst. Evol. Microbiol.">
        <title>The Global Catalogue of Microorganisms (GCM) 10K type strain sequencing project: providing services to taxonomists for standard genome sequencing and annotation.</title>
        <authorList>
            <consortium name="The Broad Institute Genomics Platform"/>
            <consortium name="The Broad Institute Genome Sequencing Center for Infectious Disease"/>
            <person name="Wu L."/>
            <person name="Ma J."/>
        </authorList>
    </citation>
    <scope>NUCLEOTIDE SEQUENCE [LARGE SCALE GENOMIC DNA]</scope>
    <source>
        <strain evidence="14">JCM 13006</strain>
    </source>
</reference>
<dbReference type="PROSITE" id="PS52019">
    <property type="entry name" value="PKS_MFAS_DH"/>
    <property type="match status" value="1"/>
</dbReference>
<dbReference type="SMART" id="SM00826">
    <property type="entry name" value="PKS_DH"/>
    <property type="match status" value="1"/>
</dbReference>
<evidence type="ECO:0000256" key="5">
    <source>
        <dbReference type="ARBA" id="ARBA00022857"/>
    </source>
</evidence>
<dbReference type="PANTHER" id="PTHR43775:SF37">
    <property type="entry name" value="SI:DKEY-61P9.11"/>
    <property type="match status" value="1"/>
</dbReference>
<feature type="active site" description="Proton donor; for dehydratase activity" evidence="9">
    <location>
        <position position="1085"/>
    </location>
</feature>
<dbReference type="InterPro" id="IPR049551">
    <property type="entry name" value="PKS_DH_C"/>
</dbReference>
<dbReference type="Pfam" id="PF21089">
    <property type="entry name" value="PKS_DH_N"/>
    <property type="match status" value="1"/>
</dbReference>
<dbReference type="InterPro" id="IPR014043">
    <property type="entry name" value="Acyl_transferase_dom"/>
</dbReference>
<dbReference type="SUPFAM" id="SSF55048">
    <property type="entry name" value="Probable ACP-binding domain of malonyl-CoA ACP transacylase"/>
    <property type="match status" value="1"/>
</dbReference>
<feature type="region of interest" description="C-terminal hotdog fold" evidence="9">
    <location>
        <begin position="1024"/>
        <end position="1163"/>
    </location>
</feature>
<dbReference type="InterPro" id="IPR020841">
    <property type="entry name" value="PKS_Beta-ketoAc_synthase_dom"/>
</dbReference>
<dbReference type="InterPro" id="IPR018201">
    <property type="entry name" value="Ketoacyl_synth_AS"/>
</dbReference>
<feature type="domain" description="Carrier" evidence="10">
    <location>
        <begin position="1992"/>
        <end position="2066"/>
    </location>
</feature>
<dbReference type="InterPro" id="IPR009081">
    <property type="entry name" value="PP-bd_ACP"/>
</dbReference>
<dbReference type="Gene3D" id="3.40.50.720">
    <property type="entry name" value="NAD(P)-binding Rossmann-like Domain"/>
    <property type="match status" value="3"/>
</dbReference>
<dbReference type="Pfam" id="PF16197">
    <property type="entry name" value="KAsynt_C_assoc"/>
    <property type="match status" value="1"/>
</dbReference>
<dbReference type="InterPro" id="IPR049552">
    <property type="entry name" value="PKS_DH_N"/>
</dbReference>
<evidence type="ECO:0000313" key="13">
    <source>
        <dbReference type="EMBL" id="GAA4850012.1"/>
    </source>
</evidence>
<dbReference type="InterPro" id="IPR014030">
    <property type="entry name" value="Ketoacyl_synth_N"/>
</dbReference>
<keyword evidence="8" id="KW-0012">Acyltransferase</keyword>
<feature type="domain" description="PKS/mFAS DH" evidence="12">
    <location>
        <begin position="885"/>
        <end position="1163"/>
    </location>
</feature>
<evidence type="ECO:0000256" key="1">
    <source>
        <dbReference type="ARBA" id="ARBA00004792"/>
    </source>
</evidence>
<evidence type="ECO:0000259" key="11">
    <source>
        <dbReference type="PROSITE" id="PS52004"/>
    </source>
</evidence>
<dbReference type="InterPro" id="IPR020806">
    <property type="entry name" value="PKS_PP-bd"/>
</dbReference>
<dbReference type="Pfam" id="PF00698">
    <property type="entry name" value="Acyl_transf_1"/>
    <property type="match status" value="1"/>
</dbReference>
<dbReference type="InterPro" id="IPR001227">
    <property type="entry name" value="Ac_transferase_dom_sf"/>
</dbReference>
<accession>A0ABP9DP41</accession>
<dbReference type="Gene3D" id="3.90.180.10">
    <property type="entry name" value="Medium-chain alcohol dehydrogenases, catalytic domain"/>
    <property type="match status" value="1"/>
</dbReference>
<dbReference type="Proteomes" id="UP001501752">
    <property type="component" value="Unassembled WGS sequence"/>
</dbReference>
<dbReference type="CDD" id="cd00833">
    <property type="entry name" value="PKS"/>
    <property type="match status" value="1"/>
</dbReference>
<keyword evidence="14" id="KW-1185">Reference proteome</keyword>
<dbReference type="SMART" id="SM00822">
    <property type="entry name" value="PKS_KR"/>
    <property type="match status" value="1"/>
</dbReference>
<dbReference type="CDD" id="cd05195">
    <property type="entry name" value="enoyl_red"/>
    <property type="match status" value="1"/>
</dbReference>
<dbReference type="InterPro" id="IPR036291">
    <property type="entry name" value="NAD(P)-bd_dom_sf"/>
</dbReference>
<dbReference type="SUPFAM" id="SSF50129">
    <property type="entry name" value="GroES-like"/>
    <property type="match status" value="1"/>
</dbReference>
<dbReference type="PANTHER" id="PTHR43775">
    <property type="entry name" value="FATTY ACID SYNTHASE"/>
    <property type="match status" value="1"/>
</dbReference>
<dbReference type="SUPFAM" id="SSF53901">
    <property type="entry name" value="Thiolase-like"/>
    <property type="match status" value="1"/>
</dbReference>
<dbReference type="EMBL" id="BAABIS010000001">
    <property type="protein sequence ID" value="GAA4850012.1"/>
    <property type="molecule type" value="Genomic_DNA"/>
</dbReference>
<dbReference type="SUPFAM" id="SSF51735">
    <property type="entry name" value="NAD(P)-binding Rossmann-fold domains"/>
    <property type="match status" value="3"/>
</dbReference>
<dbReference type="InterPro" id="IPR020807">
    <property type="entry name" value="PKS_DH"/>
</dbReference>
<dbReference type="InterPro" id="IPR020843">
    <property type="entry name" value="ER"/>
</dbReference>
<evidence type="ECO:0000256" key="7">
    <source>
        <dbReference type="ARBA" id="ARBA00023268"/>
    </source>
</evidence>
<dbReference type="Gene3D" id="1.10.1200.10">
    <property type="entry name" value="ACP-like"/>
    <property type="match status" value="1"/>
</dbReference>
<feature type="active site" description="Proton acceptor; for dehydratase activity" evidence="9">
    <location>
        <position position="919"/>
    </location>
</feature>
<dbReference type="Pfam" id="PF08240">
    <property type="entry name" value="ADH_N"/>
    <property type="match status" value="1"/>
</dbReference>
<dbReference type="RefSeq" id="WP_345697215.1">
    <property type="nucleotide sequence ID" value="NZ_BAABIS010000001.1"/>
</dbReference>
<evidence type="ECO:0000256" key="9">
    <source>
        <dbReference type="PROSITE-ProRule" id="PRU01363"/>
    </source>
</evidence>
<dbReference type="Pfam" id="PF00109">
    <property type="entry name" value="ketoacyl-synt"/>
    <property type="match status" value="1"/>
</dbReference>
<dbReference type="Gene3D" id="3.30.70.3290">
    <property type="match status" value="1"/>
</dbReference>
<dbReference type="InterPro" id="IPR013154">
    <property type="entry name" value="ADH-like_N"/>
</dbReference>
<keyword evidence="6" id="KW-0045">Antibiotic biosynthesis</keyword>
<dbReference type="PROSITE" id="PS00012">
    <property type="entry name" value="PHOSPHOPANTETHEINE"/>
    <property type="match status" value="1"/>
</dbReference>
<evidence type="ECO:0000313" key="14">
    <source>
        <dbReference type="Proteomes" id="UP001501752"/>
    </source>
</evidence>
<dbReference type="SMART" id="SM01294">
    <property type="entry name" value="PKS_PP_betabranch"/>
    <property type="match status" value="1"/>
</dbReference>
<dbReference type="InterPro" id="IPR013149">
    <property type="entry name" value="ADH-like_C"/>
</dbReference>
<dbReference type="PROSITE" id="PS52004">
    <property type="entry name" value="KS3_2"/>
    <property type="match status" value="1"/>
</dbReference>
<dbReference type="Gene3D" id="3.10.129.110">
    <property type="entry name" value="Polyketide synthase dehydratase"/>
    <property type="match status" value="1"/>
</dbReference>
<dbReference type="InterPro" id="IPR011032">
    <property type="entry name" value="GroES-like_sf"/>
</dbReference>
<evidence type="ECO:0000256" key="4">
    <source>
        <dbReference type="ARBA" id="ARBA00022679"/>
    </source>
</evidence>
<dbReference type="SUPFAM" id="SSF47336">
    <property type="entry name" value="ACP-like"/>
    <property type="match status" value="1"/>
</dbReference>
<dbReference type="SMART" id="SM00823">
    <property type="entry name" value="PKS_PP"/>
    <property type="match status" value="1"/>
</dbReference>
<evidence type="ECO:0000256" key="6">
    <source>
        <dbReference type="ARBA" id="ARBA00023194"/>
    </source>
</evidence>
<keyword evidence="7" id="KW-0511">Multifunctional enzyme</keyword>
<dbReference type="InterPro" id="IPR013968">
    <property type="entry name" value="PKS_KR"/>
</dbReference>
<dbReference type="Gene3D" id="3.40.47.10">
    <property type="match status" value="1"/>
</dbReference>
<dbReference type="InterPro" id="IPR036736">
    <property type="entry name" value="ACP-like_sf"/>
</dbReference>
<sequence>MSEQTRDPEQPIAIVGMAARLPGAPDVDSFWRVLVERVDAIRPVPPERWDASAQLDPEKSVQAVGGFLEGVDRFDPTFFGISPREAEDIDPQQRLVMQAGWRALEDAGTPAAALRGSRTGVYVGASWHDYEILRKDRGEGATQHSLVGNALDVIAARLSYFLKLRGPSLTVETGCSSSLVALHLAGQALRRGEIDGAVVAGVNLIMSPDVSVGLTHFGGLSKAGRCHAFGAAADGFVRGEGVIALYLKTVEQAVRDGDRIHAVIARTAVNNDGGGDSLVTPNPDGQIDLLRQAYGDGAIPLDRLSYIEAHGTGTLRGDPVEARGIGTVLGQARDRALGPLGVGSAKTNVGHLEAAAGMAGLVKAVLSLKHRLVPPSLHSEELNPDIPFEELNLRVVREPLELPAEGELYMGVNSFGWGGTNAHVVLRSAPPVEPAADEDDGAPVLLPLTAQHPEALRALAAELAGALPADRAGLLAAADTLGTRRDAFPLRAAVVGADAQELAEGLRGYAENPGAELPGVVTGRARTRGRTAFVFPGQGSQWAGMGRELYGHDPVFTATVDRCGEALRPWFGWDLAALVSGAAGDEWTTRIDMLQPVLWAMSLGLAERWRASGVTPDVVVGHSQGEVTAATFAGILSYEDGAKVMARRSAIARRTSGNGRMLAVDLDVEGAHRALEGFEEQVSLAVNNGPSSCVLSGYTDAVLMLKEILEAEGTFCRLVNVDYASHSPQMDELREDLLAALADVAPRAGEIGLMSTVRVEPLTGPEMDTAYWVDNLRRPVLFADAMGRLFDEGVTHVVEISPHPILAPAVEQLAALRAEPPAVLSTLRREQGSRTDLQLALARGFVAGLEPFVRRSAGEFAAVPGYPWQEESYWVAPGRARTGGQRGLEVELTPGAFEQDSWQGALEISTADLPWLADHKVDEAVVLPGAAMAALALSTAYARTGAVPGTVAPLVFHRDLTLGADGAARLAVLWRDDITEGGSFTLLSLPAGTTGWTEHATARLHQRRADQVAAPAFPAALAEDEPLSAEDFYAACAARGLHYGPSFQGLDGVHVTDDAALGRVRLPERCRAGARPHTLHPALLDAALQVSLTLEDDGHTVVPVSVDAIHLLQDLAEPVAEVWSYAVRRETGLVDLHLYDAERQPLAVLAGLRLQRLESGPAEVSDAERLHRLRFRPQERAADTEAGEGPWLVATAADDPAADRLAEALGAGAVLGAADRDEAALTAALRAVAPAELVFAAPATAAGLPAQRAGLLALTALVRAATAMATPPRLTVLTQDAQAVAPGDHPDPGAALYWGFTRVLRREHPELRPALLDVAAGQLAAAAAELGFDEGEDQAALRDGVRYVGRLVRGEDEDEDRAAPAWRTPEQPFRLVPEKPGFWDGLAFKPLTRRAPAPGHVEVRVSAAALNFIDVMKAMGTYPDSSAGADLLGGECAGTVTAVGEGVTGVAVGDRVVACVFGSIASYVTVRAEHTQPVPAHLTDAAAAALPLVLATAWYALDGLAGLEQGESVLIHSATGGLGLAAVRIAQARGARVIATAGSASKRAYLRGLGIADVFDSRDLDWASRTLAATGGRGVDVVLNSLTGAAIPLGLEVLAEDGRFVEVGKKDIYAERSISLGAFRKGITVAAVDLAGLMDRRPARFAKLFAEVWDLVAAEEIEELPVNAYPFTEAAEALREMSRGSHIGKFVLRDPATVTAVAPEPLPGGRFRADGTYLLSGGLGALGLSLAEHLAANGAGALALLGRSAPSEDAEKRIAALREHGTLVEVVAADVADASSLDAALARVRSELPPLRGVFHAAGLLDDATVLNLRPEQLERVLAPKVDGARNLDAATDGDPLDLFVLFSSAAALIGNAGQAAYAAGNAYLDALAEQRRRRGLPALSVQWGPFEEIGLAAQDANRGARLAERGMGGFTADEAWAALGRLLRRGGEQVVGYVPLNLRQWFDAYPDTAALRSWQVLREASRQGGGATGGGEFRSALLAAAEGERPALAEQKVRELAGRVLRLDPAAIDRETPFKALGLDSLMGLELRNRLEAAFGLKLSPTLLWTYGSSRALAEVLCDRLAEEPATTA</sequence>
<evidence type="ECO:0000259" key="10">
    <source>
        <dbReference type="PROSITE" id="PS50075"/>
    </source>
</evidence>
<dbReference type="InterPro" id="IPR016039">
    <property type="entry name" value="Thiolase-like"/>
</dbReference>
<keyword evidence="2" id="KW-0596">Phosphopantetheine</keyword>
<evidence type="ECO:0000256" key="3">
    <source>
        <dbReference type="ARBA" id="ARBA00022553"/>
    </source>
</evidence>
<dbReference type="InterPro" id="IPR014031">
    <property type="entry name" value="Ketoacyl_synth_C"/>
</dbReference>
<keyword evidence="4" id="KW-0808">Transferase</keyword>
<organism evidence="13 14">
    <name type="scientific">Kitasatospora terrestris</name>
    <dbReference type="NCBI Taxonomy" id="258051"/>
    <lineage>
        <taxon>Bacteria</taxon>
        <taxon>Bacillati</taxon>
        <taxon>Actinomycetota</taxon>
        <taxon>Actinomycetes</taxon>
        <taxon>Kitasatosporales</taxon>
        <taxon>Streptomycetaceae</taxon>
        <taxon>Kitasatospora</taxon>
    </lineage>
</organism>
<dbReference type="InterPro" id="IPR006162">
    <property type="entry name" value="Ppantetheine_attach_site"/>
</dbReference>
<evidence type="ECO:0000256" key="8">
    <source>
        <dbReference type="ARBA" id="ARBA00023315"/>
    </source>
</evidence>
<dbReference type="PROSITE" id="PS50075">
    <property type="entry name" value="CARRIER"/>
    <property type="match status" value="1"/>
</dbReference>
<dbReference type="Gene3D" id="3.40.366.10">
    <property type="entry name" value="Malonyl-Coenzyme A Acyl Carrier Protein, domain 2"/>
    <property type="match status" value="1"/>
</dbReference>
<proteinExistence type="predicted"/>
<dbReference type="Pfam" id="PF00550">
    <property type="entry name" value="PP-binding"/>
    <property type="match status" value="1"/>
</dbReference>
<dbReference type="Pfam" id="PF00107">
    <property type="entry name" value="ADH_zinc_N"/>
    <property type="match status" value="1"/>
</dbReference>
<keyword evidence="3" id="KW-0597">Phosphoprotein</keyword>
<dbReference type="Pfam" id="PF08659">
    <property type="entry name" value="KR"/>
    <property type="match status" value="1"/>
</dbReference>
<dbReference type="InterPro" id="IPR016035">
    <property type="entry name" value="Acyl_Trfase/lysoPLipase"/>
</dbReference>
<gene>
    <name evidence="13" type="primary">ppsC</name>
    <name evidence="13" type="ORF">GCM10023235_28690</name>
</gene>
<dbReference type="SUPFAM" id="SSF52151">
    <property type="entry name" value="FabD/lysophospholipase-like"/>
    <property type="match status" value="1"/>
</dbReference>
<protein>
    <submittedName>
        <fullName evidence="13">Phthiocerol type I polyketide synthase PpsC</fullName>
    </submittedName>
</protein>
<dbReference type="InterPro" id="IPR032821">
    <property type="entry name" value="PKS_assoc"/>
</dbReference>
<dbReference type="SMART" id="SM00825">
    <property type="entry name" value="PKS_KS"/>
    <property type="match status" value="1"/>
</dbReference>
<dbReference type="InterPro" id="IPR050091">
    <property type="entry name" value="PKS_NRPS_Biosynth_Enz"/>
</dbReference>
<dbReference type="SMART" id="SM00829">
    <property type="entry name" value="PKS_ER"/>
    <property type="match status" value="1"/>
</dbReference>
<feature type="domain" description="Ketosynthase family 3 (KS3)" evidence="11">
    <location>
        <begin position="9"/>
        <end position="428"/>
    </location>
</feature>
<dbReference type="InterPro" id="IPR057326">
    <property type="entry name" value="KR_dom"/>
</dbReference>
<dbReference type="InterPro" id="IPR042104">
    <property type="entry name" value="PKS_dehydratase_sf"/>
</dbReference>
<name>A0ABP9DP41_9ACTN</name>
<dbReference type="InterPro" id="IPR016036">
    <property type="entry name" value="Malonyl_transacylase_ACP-bd"/>
</dbReference>
<dbReference type="PROSITE" id="PS00606">
    <property type="entry name" value="KS3_1"/>
    <property type="match status" value="1"/>
</dbReference>
<evidence type="ECO:0000259" key="12">
    <source>
        <dbReference type="PROSITE" id="PS52019"/>
    </source>
</evidence>
<dbReference type="InterPro" id="IPR049900">
    <property type="entry name" value="PKS_mFAS_DH"/>
</dbReference>
<comment type="caution">
    <text evidence="13">The sequence shown here is derived from an EMBL/GenBank/DDBJ whole genome shotgun (WGS) entry which is preliminary data.</text>
</comment>
<dbReference type="SMART" id="SM00827">
    <property type="entry name" value="PKS_AT"/>
    <property type="match status" value="1"/>
</dbReference>
<keyword evidence="5" id="KW-0521">NADP</keyword>
<dbReference type="Pfam" id="PF02801">
    <property type="entry name" value="Ketoacyl-synt_C"/>
    <property type="match status" value="1"/>
</dbReference>
<dbReference type="Pfam" id="PF14765">
    <property type="entry name" value="PS-DH"/>
    <property type="match status" value="1"/>
</dbReference>
<evidence type="ECO:0000256" key="2">
    <source>
        <dbReference type="ARBA" id="ARBA00022450"/>
    </source>
</evidence>